<evidence type="ECO:0000313" key="11">
    <source>
        <dbReference type="Proteomes" id="UP000530424"/>
    </source>
</evidence>
<dbReference type="PROSITE" id="PS50850">
    <property type="entry name" value="MFS"/>
    <property type="match status" value="1"/>
</dbReference>
<organism evidence="10 11">
    <name type="scientific">Nocardioides thalensis</name>
    <dbReference type="NCBI Taxonomy" id="1914755"/>
    <lineage>
        <taxon>Bacteria</taxon>
        <taxon>Bacillati</taxon>
        <taxon>Actinomycetota</taxon>
        <taxon>Actinomycetes</taxon>
        <taxon>Propionibacteriales</taxon>
        <taxon>Nocardioidaceae</taxon>
        <taxon>Nocardioides</taxon>
    </lineage>
</organism>
<evidence type="ECO:0000256" key="6">
    <source>
        <dbReference type="ARBA" id="ARBA00023136"/>
    </source>
</evidence>
<feature type="transmembrane region" description="Helical" evidence="8">
    <location>
        <begin position="391"/>
        <end position="409"/>
    </location>
</feature>
<proteinExistence type="predicted"/>
<keyword evidence="3" id="KW-1003">Cell membrane</keyword>
<dbReference type="AlphaFoldDB" id="A0A853BWR2"/>
<evidence type="ECO:0000259" key="9">
    <source>
        <dbReference type="PROSITE" id="PS50850"/>
    </source>
</evidence>
<gene>
    <name evidence="10" type="ORF">HNR19_000233</name>
</gene>
<keyword evidence="6 8" id="KW-0472">Membrane</keyword>
<dbReference type="SUPFAM" id="SSF103473">
    <property type="entry name" value="MFS general substrate transporter"/>
    <property type="match status" value="1"/>
</dbReference>
<comment type="caution">
    <text evidence="10">The sequence shown here is derived from an EMBL/GenBank/DDBJ whole genome shotgun (WGS) entry which is preliminary data.</text>
</comment>
<evidence type="ECO:0000256" key="8">
    <source>
        <dbReference type="SAM" id="Phobius"/>
    </source>
</evidence>
<dbReference type="InterPro" id="IPR036259">
    <property type="entry name" value="MFS_trans_sf"/>
</dbReference>
<dbReference type="Pfam" id="PF07690">
    <property type="entry name" value="MFS_1"/>
    <property type="match status" value="1"/>
</dbReference>
<evidence type="ECO:0000256" key="4">
    <source>
        <dbReference type="ARBA" id="ARBA00022692"/>
    </source>
</evidence>
<evidence type="ECO:0000313" key="10">
    <source>
        <dbReference type="EMBL" id="NYI99534.1"/>
    </source>
</evidence>
<keyword evidence="2" id="KW-0813">Transport</keyword>
<keyword evidence="11" id="KW-1185">Reference proteome</keyword>
<accession>A0A853BWR2</accession>
<feature type="transmembrane region" description="Helical" evidence="8">
    <location>
        <begin position="99"/>
        <end position="123"/>
    </location>
</feature>
<keyword evidence="4 8" id="KW-0812">Transmembrane</keyword>
<feature type="transmembrane region" description="Helical" evidence="8">
    <location>
        <begin position="301"/>
        <end position="327"/>
    </location>
</feature>
<sequence length="451" mass="48435">MSTTTSGDQRGFLRRLIPPTGLSRRLATQSALFATGESTFMTGSAVFLTQVVGMSPGKVGIALTIMGVAEFLFAYPAGRVVDRFGPRRMWALSTVGRAAAFLALPFVEGFGAYVGVAIVFAIFGSIGESSHQAYVYDVLPRGERVETQAYMYSSLNVGHTLGAGIGGLALATGSLDVIQWTPVFAAAMMLANAFWISRLPAAPHDLRAASGERRTRPTGPGPLRNPGWILTTFFMGVLWTNQTLLQVVIPLWLVVATDAPDVLLAWLFGTNTVLCIFLPAYTSSGVRTINDALRYTYVSSAFFIVSCVITMITHSTVGLITVLLVWLGHVTVTGAELAISGASWSFEAELSDPDRRGEYQGVQQVSGALGFQWAPALYTFLAFSWHGGEGWLVIAAIIVAATIGIRPSVRLAERFRDQHFPEAADETPTEPRVVMPTPDQAGPTPDPLEPA</sequence>
<dbReference type="RefSeq" id="WP_179666170.1">
    <property type="nucleotide sequence ID" value="NZ_JACCFP010000001.1"/>
</dbReference>
<evidence type="ECO:0000256" key="7">
    <source>
        <dbReference type="SAM" id="MobiDB-lite"/>
    </source>
</evidence>
<evidence type="ECO:0000256" key="5">
    <source>
        <dbReference type="ARBA" id="ARBA00022989"/>
    </source>
</evidence>
<dbReference type="GO" id="GO:0005886">
    <property type="term" value="C:plasma membrane"/>
    <property type="evidence" value="ECO:0007669"/>
    <property type="project" value="UniProtKB-SubCell"/>
</dbReference>
<feature type="transmembrane region" description="Helical" evidence="8">
    <location>
        <begin position="59"/>
        <end position="78"/>
    </location>
</feature>
<dbReference type="InterPro" id="IPR011701">
    <property type="entry name" value="MFS"/>
</dbReference>
<evidence type="ECO:0000256" key="2">
    <source>
        <dbReference type="ARBA" id="ARBA00022448"/>
    </source>
</evidence>
<feature type="transmembrane region" description="Helical" evidence="8">
    <location>
        <begin position="177"/>
        <end position="196"/>
    </location>
</feature>
<dbReference type="Gene3D" id="1.20.1250.20">
    <property type="entry name" value="MFS general substrate transporter like domains"/>
    <property type="match status" value="1"/>
</dbReference>
<dbReference type="InterPro" id="IPR020846">
    <property type="entry name" value="MFS_dom"/>
</dbReference>
<keyword evidence="5 8" id="KW-1133">Transmembrane helix</keyword>
<protein>
    <submittedName>
        <fullName evidence="10">MFS family permease</fullName>
    </submittedName>
</protein>
<comment type="subcellular location">
    <subcellularLocation>
        <location evidence="1">Cell membrane</location>
        <topology evidence="1">Multi-pass membrane protein</topology>
    </subcellularLocation>
</comment>
<dbReference type="InterPro" id="IPR050171">
    <property type="entry name" value="MFS_Transporters"/>
</dbReference>
<dbReference type="Proteomes" id="UP000530424">
    <property type="component" value="Unassembled WGS sequence"/>
</dbReference>
<dbReference type="PANTHER" id="PTHR23517:SF3">
    <property type="entry name" value="INTEGRAL MEMBRANE TRANSPORT PROTEIN"/>
    <property type="match status" value="1"/>
</dbReference>
<feature type="transmembrane region" description="Helical" evidence="8">
    <location>
        <begin position="262"/>
        <end position="281"/>
    </location>
</feature>
<feature type="transmembrane region" description="Helical" evidence="8">
    <location>
        <begin position="228"/>
        <end position="255"/>
    </location>
</feature>
<dbReference type="PANTHER" id="PTHR23517">
    <property type="entry name" value="RESISTANCE PROTEIN MDTM, PUTATIVE-RELATED-RELATED"/>
    <property type="match status" value="1"/>
</dbReference>
<feature type="transmembrane region" description="Helical" evidence="8">
    <location>
        <begin position="31"/>
        <end position="53"/>
    </location>
</feature>
<evidence type="ECO:0000256" key="1">
    <source>
        <dbReference type="ARBA" id="ARBA00004651"/>
    </source>
</evidence>
<name>A0A853BWR2_9ACTN</name>
<dbReference type="GO" id="GO:0022857">
    <property type="term" value="F:transmembrane transporter activity"/>
    <property type="evidence" value="ECO:0007669"/>
    <property type="project" value="InterPro"/>
</dbReference>
<evidence type="ECO:0000256" key="3">
    <source>
        <dbReference type="ARBA" id="ARBA00022475"/>
    </source>
</evidence>
<feature type="region of interest" description="Disordered" evidence="7">
    <location>
        <begin position="420"/>
        <end position="451"/>
    </location>
</feature>
<feature type="domain" description="Major facilitator superfamily (MFS) profile" evidence="9">
    <location>
        <begin position="23"/>
        <end position="413"/>
    </location>
</feature>
<reference evidence="10 11" key="1">
    <citation type="submission" date="2020-07" db="EMBL/GenBank/DDBJ databases">
        <title>Sequencing the genomes of 1000 actinobacteria strains.</title>
        <authorList>
            <person name="Klenk H.-P."/>
        </authorList>
    </citation>
    <scope>NUCLEOTIDE SEQUENCE [LARGE SCALE GENOMIC DNA]</scope>
    <source>
        <strain evidence="10 11">DSM 103833</strain>
    </source>
</reference>
<dbReference type="EMBL" id="JACCFP010000001">
    <property type="protein sequence ID" value="NYI99534.1"/>
    <property type="molecule type" value="Genomic_DNA"/>
</dbReference>